<evidence type="ECO:0000313" key="3">
    <source>
        <dbReference type="RefSeq" id="XP_033457293.1"/>
    </source>
</evidence>
<dbReference type="AlphaFoldDB" id="A0A6J3M042"/>
<name>A0A6J3M042_9PEZI</name>
<keyword evidence="2" id="KW-1185">Reference proteome</keyword>
<feature type="region of interest" description="Disordered" evidence="1">
    <location>
        <begin position="93"/>
        <end position="122"/>
    </location>
</feature>
<evidence type="ECO:0000313" key="2">
    <source>
        <dbReference type="Proteomes" id="UP000504637"/>
    </source>
</evidence>
<dbReference type="GeneID" id="54366487"/>
<gene>
    <name evidence="3" type="ORF">K489DRAFT_51502</name>
</gene>
<feature type="compositionally biased region" description="Low complexity" evidence="1">
    <location>
        <begin position="108"/>
        <end position="122"/>
    </location>
</feature>
<organism evidence="3">
    <name type="scientific">Dissoconium aciculare CBS 342.82</name>
    <dbReference type="NCBI Taxonomy" id="1314786"/>
    <lineage>
        <taxon>Eukaryota</taxon>
        <taxon>Fungi</taxon>
        <taxon>Dikarya</taxon>
        <taxon>Ascomycota</taxon>
        <taxon>Pezizomycotina</taxon>
        <taxon>Dothideomycetes</taxon>
        <taxon>Dothideomycetidae</taxon>
        <taxon>Mycosphaerellales</taxon>
        <taxon>Dissoconiaceae</taxon>
        <taxon>Dissoconium</taxon>
    </lineage>
</organism>
<dbReference type="RefSeq" id="XP_033457293.1">
    <property type="nucleotide sequence ID" value="XM_033608687.1"/>
</dbReference>
<dbReference type="Proteomes" id="UP000504637">
    <property type="component" value="Unplaced"/>
</dbReference>
<evidence type="ECO:0000256" key="1">
    <source>
        <dbReference type="SAM" id="MobiDB-lite"/>
    </source>
</evidence>
<protein>
    <submittedName>
        <fullName evidence="3">Uncharacterized protein</fullName>
    </submittedName>
</protein>
<reference evidence="3" key="3">
    <citation type="submission" date="2025-08" db="UniProtKB">
        <authorList>
            <consortium name="RefSeq"/>
        </authorList>
    </citation>
    <scope>IDENTIFICATION</scope>
    <source>
        <strain evidence="3">CBS 342.82</strain>
    </source>
</reference>
<sequence length="122" mass="13255">MVVLNFAIFTRACLTHSSARASVVDGWLSDSIGITVIRSRSRQSDCIENLHNSNPTSQAFLNQNQRKRSASCSITLFSKCSSPNASRVIIIPVPNIRRSSRRRPDPTAPSSSPSSSPVDLGL</sequence>
<accession>A0A6J3M042</accession>
<proteinExistence type="predicted"/>
<reference evidence="3" key="1">
    <citation type="submission" date="2020-01" db="EMBL/GenBank/DDBJ databases">
        <authorList>
            <consortium name="DOE Joint Genome Institute"/>
            <person name="Haridas S."/>
            <person name="Albert R."/>
            <person name="Binder M."/>
            <person name="Bloem J."/>
            <person name="Labutti K."/>
            <person name="Salamov A."/>
            <person name="Andreopoulos B."/>
            <person name="Baker S.E."/>
            <person name="Barry K."/>
            <person name="Bills G."/>
            <person name="Bluhm B.H."/>
            <person name="Cannon C."/>
            <person name="Castanera R."/>
            <person name="Culley D.E."/>
            <person name="Daum C."/>
            <person name="Ezra D."/>
            <person name="Gonzalez J.B."/>
            <person name="Henrissat B."/>
            <person name="Kuo A."/>
            <person name="Liang C."/>
            <person name="Lipzen A."/>
            <person name="Lutzoni F."/>
            <person name="Magnuson J."/>
            <person name="Mondo S."/>
            <person name="Nolan M."/>
            <person name="Ohm R."/>
            <person name="Pangilinan J."/>
            <person name="Park H.-J."/>
            <person name="Ramirez L."/>
            <person name="Alfaro M."/>
            <person name="Sun H."/>
            <person name="Tritt A."/>
            <person name="Yoshinaga Y."/>
            <person name="Zwiers L.-H."/>
            <person name="Turgeon B.G."/>
            <person name="Goodwin S.B."/>
            <person name="Spatafora J.W."/>
            <person name="Crous P.W."/>
            <person name="Grigoriev I.V."/>
        </authorList>
    </citation>
    <scope>NUCLEOTIDE SEQUENCE</scope>
    <source>
        <strain evidence="3">CBS 342.82</strain>
    </source>
</reference>
<reference evidence="3" key="2">
    <citation type="submission" date="2020-04" db="EMBL/GenBank/DDBJ databases">
        <authorList>
            <consortium name="NCBI Genome Project"/>
        </authorList>
    </citation>
    <scope>NUCLEOTIDE SEQUENCE</scope>
    <source>
        <strain evidence="3">CBS 342.82</strain>
    </source>
</reference>